<name>A0A5J5FA16_9PEZI</name>
<keyword evidence="8" id="KW-1185">Reference proteome</keyword>
<feature type="signal peptide" evidence="6">
    <location>
        <begin position="1"/>
        <end position="22"/>
    </location>
</feature>
<keyword evidence="6" id="KW-0732">Signal</keyword>
<comment type="subcellular location">
    <subcellularLocation>
        <location evidence="1">Membrane</location>
        <topology evidence="1">Multi-pass membrane protein</topology>
    </subcellularLocation>
</comment>
<keyword evidence="2 5" id="KW-0812">Transmembrane</keyword>
<dbReference type="InParanoid" id="A0A5J5FA16"/>
<evidence type="ECO:0000256" key="5">
    <source>
        <dbReference type="SAM" id="Phobius"/>
    </source>
</evidence>
<keyword evidence="3 5" id="KW-1133">Transmembrane helix</keyword>
<reference evidence="7 8" key="1">
    <citation type="submission" date="2019-09" db="EMBL/GenBank/DDBJ databases">
        <title>Draft genome of the ectomycorrhizal ascomycete Sphaerosporella brunnea.</title>
        <authorList>
            <consortium name="DOE Joint Genome Institute"/>
            <person name="Benucci G.M."/>
            <person name="Marozzi G."/>
            <person name="Antonielli L."/>
            <person name="Sanchez S."/>
            <person name="Marco P."/>
            <person name="Wang X."/>
            <person name="Falini L.B."/>
            <person name="Barry K."/>
            <person name="Haridas S."/>
            <person name="Lipzen A."/>
            <person name="Labutti K."/>
            <person name="Grigoriev I.V."/>
            <person name="Murat C."/>
            <person name="Martin F."/>
            <person name="Albertini E."/>
            <person name="Donnini D."/>
            <person name="Bonito G."/>
        </authorList>
    </citation>
    <scope>NUCLEOTIDE SEQUENCE [LARGE SCALE GENOMIC DNA]</scope>
    <source>
        <strain evidence="7 8">Sb_GMNB300</strain>
    </source>
</reference>
<dbReference type="Pfam" id="PF07690">
    <property type="entry name" value="MFS_1"/>
    <property type="match status" value="1"/>
</dbReference>
<feature type="transmembrane region" description="Helical" evidence="5">
    <location>
        <begin position="123"/>
        <end position="149"/>
    </location>
</feature>
<dbReference type="GO" id="GO:0016020">
    <property type="term" value="C:membrane"/>
    <property type="evidence" value="ECO:0007669"/>
    <property type="project" value="UniProtKB-SubCell"/>
</dbReference>
<feature type="transmembrane region" description="Helical" evidence="5">
    <location>
        <begin position="187"/>
        <end position="208"/>
    </location>
</feature>
<dbReference type="GO" id="GO:0022857">
    <property type="term" value="F:transmembrane transporter activity"/>
    <property type="evidence" value="ECO:0007669"/>
    <property type="project" value="InterPro"/>
</dbReference>
<dbReference type="PANTHER" id="PTHR23507:SF1">
    <property type="entry name" value="FI18259P1-RELATED"/>
    <property type="match status" value="1"/>
</dbReference>
<proteinExistence type="predicted"/>
<feature type="transmembrane region" description="Helical" evidence="5">
    <location>
        <begin position="66"/>
        <end position="85"/>
    </location>
</feature>
<dbReference type="EMBL" id="VXIS01000011">
    <property type="protein sequence ID" value="KAA8913859.1"/>
    <property type="molecule type" value="Genomic_DNA"/>
</dbReference>
<sequence length="454" mass="49301">MARIPIPYLPALLLLLSELAELLLVSPRIRLLEAAICRTHYQLPSVPEDQCKIPEVQARLAHIRGWQVFFEALPVMTLAVLWGALADRVGRKRVLALNFLGCAVHIAWFALVCNPASTMAVEWVWASALAFVLGGGPRTAGVLILALVNDVSSSEERSERFYYTYSAFLVTELIAMPMASVLMQKSIMLPFVIALTTLVCCFPVLAAIRAKKFKDDDEGEEAVTGLLGGEAGDATGKTYPKTFRGALRYLRQVDVNIYLVLLGHLICPVRQELVFQILIPYTSKRFDLPVSKAGLLLSVVAVTNLAVFVSVLPGASRLLRQKLPPSRVDALTASSSSLLLATGCLLIGFAGAFPLLVIATGAFAAGFGIRLGLLSLLTALVDPGMVGRAYTLVTVVEGAGEMISAPVLQELWAWGLQTDGVWRGAPWWAGMVVYAAGWWWIRKVRVKGERSEGI</sequence>
<dbReference type="Proteomes" id="UP000326924">
    <property type="component" value="Unassembled WGS sequence"/>
</dbReference>
<comment type="caution">
    <text evidence="7">The sequence shown here is derived from an EMBL/GenBank/DDBJ whole genome shotgun (WGS) entry which is preliminary data.</text>
</comment>
<accession>A0A5J5FA16</accession>
<evidence type="ECO:0000256" key="6">
    <source>
        <dbReference type="SAM" id="SignalP"/>
    </source>
</evidence>
<dbReference type="PANTHER" id="PTHR23507">
    <property type="entry name" value="ZGC:174356"/>
    <property type="match status" value="1"/>
</dbReference>
<evidence type="ECO:0000313" key="8">
    <source>
        <dbReference type="Proteomes" id="UP000326924"/>
    </source>
</evidence>
<dbReference type="AlphaFoldDB" id="A0A5J5FA16"/>
<dbReference type="SUPFAM" id="SSF103473">
    <property type="entry name" value="MFS general substrate transporter"/>
    <property type="match status" value="1"/>
</dbReference>
<gene>
    <name evidence="7" type="ORF">FN846DRAFT_36219</name>
</gene>
<dbReference type="InterPro" id="IPR011701">
    <property type="entry name" value="MFS"/>
</dbReference>
<evidence type="ECO:0000256" key="4">
    <source>
        <dbReference type="ARBA" id="ARBA00023136"/>
    </source>
</evidence>
<evidence type="ECO:0000256" key="2">
    <source>
        <dbReference type="ARBA" id="ARBA00022692"/>
    </source>
</evidence>
<evidence type="ECO:0000313" key="7">
    <source>
        <dbReference type="EMBL" id="KAA8913859.1"/>
    </source>
</evidence>
<dbReference type="Gene3D" id="1.20.1250.20">
    <property type="entry name" value="MFS general substrate transporter like domains"/>
    <property type="match status" value="1"/>
</dbReference>
<feature type="transmembrane region" description="Helical" evidence="5">
    <location>
        <begin position="257"/>
        <end position="281"/>
    </location>
</feature>
<feature type="transmembrane region" description="Helical" evidence="5">
    <location>
        <begin position="420"/>
        <end position="441"/>
    </location>
</feature>
<protein>
    <submittedName>
        <fullName evidence="7">Major facilitator superfamily domain-containing protein</fullName>
    </submittedName>
</protein>
<dbReference type="OrthoDB" id="194139at2759"/>
<feature type="transmembrane region" description="Helical" evidence="5">
    <location>
        <begin position="97"/>
        <end position="117"/>
    </location>
</feature>
<organism evidence="7 8">
    <name type="scientific">Sphaerosporella brunnea</name>
    <dbReference type="NCBI Taxonomy" id="1250544"/>
    <lineage>
        <taxon>Eukaryota</taxon>
        <taxon>Fungi</taxon>
        <taxon>Dikarya</taxon>
        <taxon>Ascomycota</taxon>
        <taxon>Pezizomycotina</taxon>
        <taxon>Pezizomycetes</taxon>
        <taxon>Pezizales</taxon>
        <taxon>Pyronemataceae</taxon>
        <taxon>Sphaerosporella</taxon>
    </lineage>
</organism>
<dbReference type="InterPro" id="IPR036259">
    <property type="entry name" value="MFS_trans_sf"/>
</dbReference>
<feature type="transmembrane region" description="Helical" evidence="5">
    <location>
        <begin position="328"/>
        <end position="349"/>
    </location>
</feature>
<evidence type="ECO:0000256" key="1">
    <source>
        <dbReference type="ARBA" id="ARBA00004141"/>
    </source>
</evidence>
<feature type="chain" id="PRO_5023842975" evidence="6">
    <location>
        <begin position="23"/>
        <end position="454"/>
    </location>
</feature>
<feature type="transmembrane region" description="Helical" evidence="5">
    <location>
        <begin position="293"/>
        <end position="316"/>
    </location>
</feature>
<evidence type="ECO:0000256" key="3">
    <source>
        <dbReference type="ARBA" id="ARBA00022989"/>
    </source>
</evidence>
<feature type="transmembrane region" description="Helical" evidence="5">
    <location>
        <begin position="161"/>
        <end position="181"/>
    </location>
</feature>
<keyword evidence="4 5" id="KW-0472">Membrane</keyword>